<comment type="caution">
    <text evidence="3">The sequence shown here is derived from an EMBL/GenBank/DDBJ whole genome shotgun (WGS) entry which is preliminary data.</text>
</comment>
<evidence type="ECO:0000313" key="4">
    <source>
        <dbReference type="EMBL" id="CAF3535982.1"/>
    </source>
</evidence>
<evidence type="ECO:0000313" key="3">
    <source>
        <dbReference type="EMBL" id="CAF0809133.1"/>
    </source>
</evidence>
<evidence type="ECO:0000313" key="5">
    <source>
        <dbReference type="EMBL" id="CAF3594691.1"/>
    </source>
</evidence>
<sequence>MTDVNFRNYDQDCDRPDAVAGRLAALRNIHVREEICNVARALQAKYKERLPVLYLVATVSYEQVWKRQPLSPNDKIHRDAVGYGLMYYEQNMYRLAQAEALSGLYPPHDAVNCCDQTCPIHHEQPWQKEEKDLPLSLISNVKSDLVNQTKRWDESLFRTSNERSIQDTIIRSTEMNTVQVQELKDTISATFLTAVSNDVASVDSKNAALSTFSGSDISQPQPPLGSIPMQSRIIKSLVDAIIDGQKGEEHAAKKSVVPKIKIVRPNEADSPGYDITLESQVIPTGKDVDVTILQQKSADVQSSKESLLSKGSNKEKGMKKNLKPERQGMVVYNYYGQYERS</sequence>
<accession>A0A813T3P1</accession>
<dbReference type="Proteomes" id="UP000663829">
    <property type="component" value="Unassembled WGS sequence"/>
</dbReference>
<protein>
    <submittedName>
        <fullName evidence="3">Uncharacterized protein</fullName>
    </submittedName>
</protein>
<dbReference type="EMBL" id="CAJOBC010000507">
    <property type="protein sequence ID" value="CAF3594691.1"/>
    <property type="molecule type" value="Genomic_DNA"/>
</dbReference>
<feature type="region of interest" description="Disordered" evidence="1">
    <location>
        <begin position="299"/>
        <end position="323"/>
    </location>
</feature>
<dbReference type="EMBL" id="CAJNOK010000485">
    <property type="protein sequence ID" value="CAF0756737.1"/>
    <property type="molecule type" value="Genomic_DNA"/>
</dbReference>
<proteinExistence type="predicted"/>
<dbReference type="EMBL" id="CAJOBA010000485">
    <property type="protein sequence ID" value="CAF3535982.1"/>
    <property type="molecule type" value="Genomic_DNA"/>
</dbReference>
<keyword evidence="6" id="KW-1185">Reference proteome</keyword>
<feature type="compositionally biased region" description="Basic and acidic residues" evidence="1">
    <location>
        <begin position="312"/>
        <end position="323"/>
    </location>
</feature>
<dbReference type="Proteomes" id="UP000681722">
    <property type="component" value="Unassembled WGS sequence"/>
</dbReference>
<gene>
    <name evidence="3" type="ORF">GPM918_LOCUS3934</name>
    <name evidence="2" type="ORF">OVA965_LOCUS2323</name>
    <name evidence="5" type="ORF">SRO942_LOCUS3934</name>
    <name evidence="4" type="ORF">TMI583_LOCUS2323</name>
</gene>
<feature type="compositionally biased region" description="Polar residues" evidence="1">
    <location>
        <begin position="299"/>
        <end position="311"/>
    </location>
</feature>
<dbReference type="AlphaFoldDB" id="A0A813T3P1"/>
<dbReference type="OrthoDB" id="10062946at2759"/>
<dbReference type="Proteomes" id="UP000682733">
    <property type="component" value="Unassembled WGS sequence"/>
</dbReference>
<dbReference type="EMBL" id="CAJNOQ010000507">
    <property type="protein sequence ID" value="CAF0809133.1"/>
    <property type="molecule type" value="Genomic_DNA"/>
</dbReference>
<organism evidence="3 6">
    <name type="scientific">Didymodactylos carnosus</name>
    <dbReference type="NCBI Taxonomy" id="1234261"/>
    <lineage>
        <taxon>Eukaryota</taxon>
        <taxon>Metazoa</taxon>
        <taxon>Spiralia</taxon>
        <taxon>Gnathifera</taxon>
        <taxon>Rotifera</taxon>
        <taxon>Eurotatoria</taxon>
        <taxon>Bdelloidea</taxon>
        <taxon>Philodinida</taxon>
        <taxon>Philodinidae</taxon>
        <taxon>Didymodactylos</taxon>
    </lineage>
</organism>
<evidence type="ECO:0000313" key="2">
    <source>
        <dbReference type="EMBL" id="CAF0756737.1"/>
    </source>
</evidence>
<name>A0A813T3P1_9BILA</name>
<reference evidence="3" key="1">
    <citation type="submission" date="2021-02" db="EMBL/GenBank/DDBJ databases">
        <authorList>
            <person name="Nowell W R."/>
        </authorList>
    </citation>
    <scope>NUCLEOTIDE SEQUENCE</scope>
</reference>
<evidence type="ECO:0000256" key="1">
    <source>
        <dbReference type="SAM" id="MobiDB-lite"/>
    </source>
</evidence>
<evidence type="ECO:0000313" key="6">
    <source>
        <dbReference type="Proteomes" id="UP000663829"/>
    </source>
</evidence>
<dbReference type="Proteomes" id="UP000677228">
    <property type="component" value="Unassembled WGS sequence"/>
</dbReference>